<feature type="region of interest" description="Disordered" evidence="1">
    <location>
        <begin position="58"/>
        <end position="125"/>
    </location>
</feature>
<feature type="compositionally biased region" description="Basic and acidic residues" evidence="1">
    <location>
        <begin position="105"/>
        <end position="115"/>
    </location>
</feature>
<dbReference type="AlphaFoldDB" id="A0A8E2EN05"/>
<dbReference type="OrthoDB" id="5309803at2759"/>
<sequence>MAWFSILPSNLSVIETWAARVFIFLGMLTIGPWAVLLVYDVLLYIWRSITHEIPFVGGRARGKARPRAPSLKERPDGHRRRFSLAPATSRNINSPARASGSSRPDAPDLNRRYINEDYEDSSSST</sequence>
<feature type="compositionally biased region" description="Acidic residues" evidence="1">
    <location>
        <begin position="116"/>
        <end position="125"/>
    </location>
</feature>
<proteinExistence type="predicted"/>
<evidence type="ECO:0000256" key="1">
    <source>
        <dbReference type="SAM" id="MobiDB-lite"/>
    </source>
</evidence>
<name>A0A8E2EN05_9PEZI</name>
<keyword evidence="2" id="KW-0472">Membrane</keyword>
<feature type="compositionally biased region" description="Polar residues" evidence="1">
    <location>
        <begin position="86"/>
        <end position="102"/>
    </location>
</feature>
<dbReference type="Proteomes" id="UP000250140">
    <property type="component" value="Unassembled WGS sequence"/>
</dbReference>
<feature type="transmembrane region" description="Helical" evidence="2">
    <location>
        <begin position="17"/>
        <end position="39"/>
    </location>
</feature>
<organism evidence="3 4">
    <name type="scientific">Glonium stellatum</name>
    <dbReference type="NCBI Taxonomy" id="574774"/>
    <lineage>
        <taxon>Eukaryota</taxon>
        <taxon>Fungi</taxon>
        <taxon>Dikarya</taxon>
        <taxon>Ascomycota</taxon>
        <taxon>Pezizomycotina</taxon>
        <taxon>Dothideomycetes</taxon>
        <taxon>Pleosporomycetidae</taxon>
        <taxon>Gloniales</taxon>
        <taxon>Gloniaceae</taxon>
        <taxon>Glonium</taxon>
    </lineage>
</organism>
<keyword evidence="4" id="KW-1185">Reference proteome</keyword>
<keyword evidence="2" id="KW-0812">Transmembrane</keyword>
<accession>A0A8E2EN05</accession>
<protein>
    <submittedName>
        <fullName evidence="3">Uncharacterized protein</fullName>
    </submittedName>
</protein>
<reference evidence="3 4" key="1">
    <citation type="journal article" date="2016" name="Nat. Commun.">
        <title>Ectomycorrhizal ecology is imprinted in the genome of the dominant symbiotic fungus Cenococcum geophilum.</title>
        <authorList>
            <consortium name="DOE Joint Genome Institute"/>
            <person name="Peter M."/>
            <person name="Kohler A."/>
            <person name="Ohm R.A."/>
            <person name="Kuo A."/>
            <person name="Krutzmann J."/>
            <person name="Morin E."/>
            <person name="Arend M."/>
            <person name="Barry K.W."/>
            <person name="Binder M."/>
            <person name="Choi C."/>
            <person name="Clum A."/>
            <person name="Copeland A."/>
            <person name="Grisel N."/>
            <person name="Haridas S."/>
            <person name="Kipfer T."/>
            <person name="LaButti K."/>
            <person name="Lindquist E."/>
            <person name="Lipzen A."/>
            <person name="Maire R."/>
            <person name="Meier B."/>
            <person name="Mihaltcheva S."/>
            <person name="Molinier V."/>
            <person name="Murat C."/>
            <person name="Poggeler S."/>
            <person name="Quandt C.A."/>
            <person name="Sperisen C."/>
            <person name="Tritt A."/>
            <person name="Tisserant E."/>
            <person name="Crous P.W."/>
            <person name="Henrissat B."/>
            <person name="Nehls U."/>
            <person name="Egli S."/>
            <person name="Spatafora J.W."/>
            <person name="Grigoriev I.V."/>
            <person name="Martin F.M."/>
        </authorList>
    </citation>
    <scope>NUCLEOTIDE SEQUENCE [LARGE SCALE GENOMIC DNA]</scope>
    <source>
        <strain evidence="3 4">CBS 207.34</strain>
    </source>
</reference>
<dbReference type="EMBL" id="KV751092">
    <property type="protein sequence ID" value="OCL01660.1"/>
    <property type="molecule type" value="Genomic_DNA"/>
</dbReference>
<evidence type="ECO:0000256" key="2">
    <source>
        <dbReference type="SAM" id="Phobius"/>
    </source>
</evidence>
<evidence type="ECO:0000313" key="3">
    <source>
        <dbReference type="EMBL" id="OCL01660.1"/>
    </source>
</evidence>
<evidence type="ECO:0000313" key="4">
    <source>
        <dbReference type="Proteomes" id="UP000250140"/>
    </source>
</evidence>
<keyword evidence="2" id="KW-1133">Transmembrane helix</keyword>
<gene>
    <name evidence="3" type="ORF">AOQ84DRAFT_369891</name>
</gene>